<organism evidence="1 2">
    <name type="scientific">Anisodus acutangulus</name>
    <dbReference type="NCBI Taxonomy" id="402998"/>
    <lineage>
        <taxon>Eukaryota</taxon>
        <taxon>Viridiplantae</taxon>
        <taxon>Streptophyta</taxon>
        <taxon>Embryophyta</taxon>
        <taxon>Tracheophyta</taxon>
        <taxon>Spermatophyta</taxon>
        <taxon>Magnoliopsida</taxon>
        <taxon>eudicotyledons</taxon>
        <taxon>Gunneridae</taxon>
        <taxon>Pentapetalae</taxon>
        <taxon>asterids</taxon>
        <taxon>lamiids</taxon>
        <taxon>Solanales</taxon>
        <taxon>Solanaceae</taxon>
        <taxon>Solanoideae</taxon>
        <taxon>Hyoscyameae</taxon>
        <taxon>Anisodus</taxon>
    </lineage>
</organism>
<dbReference type="Proteomes" id="UP001152561">
    <property type="component" value="Unassembled WGS sequence"/>
</dbReference>
<dbReference type="EMBL" id="JAJAGQ010000009">
    <property type="protein sequence ID" value="KAJ8553124.1"/>
    <property type="molecule type" value="Genomic_DNA"/>
</dbReference>
<keyword evidence="2" id="KW-1185">Reference proteome</keyword>
<name>A0A9Q1M9L6_9SOLA</name>
<dbReference type="AlphaFoldDB" id="A0A9Q1M9L6"/>
<proteinExistence type="predicted"/>
<gene>
    <name evidence="1" type="ORF">K7X08_020517</name>
</gene>
<sequence length="79" mass="8847">MAIYGKLAVYAPLIVSCLIHDSKSLFSLVENHYGGNLRTIQDSNSLRSLGYLHTRQAAVNSDGHVYPHIGKCKKYHVYI</sequence>
<dbReference type="PROSITE" id="PS51257">
    <property type="entry name" value="PROKAR_LIPOPROTEIN"/>
    <property type="match status" value="1"/>
</dbReference>
<evidence type="ECO:0000313" key="1">
    <source>
        <dbReference type="EMBL" id="KAJ8553124.1"/>
    </source>
</evidence>
<accession>A0A9Q1M9L6</accession>
<evidence type="ECO:0000313" key="2">
    <source>
        <dbReference type="Proteomes" id="UP001152561"/>
    </source>
</evidence>
<reference evidence="2" key="1">
    <citation type="journal article" date="2023" name="Proc. Natl. Acad. Sci. U.S.A.">
        <title>Genomic and structural basis for evolution of tropane alkaloid biosynthesis.</title>
        <authorList>
            <person name="Wanga Y.-J."/>
            <person name="Taina T."/>
            <person name="Yua J.-Y."/>
            <person name="Lia J."/>
            <person name="Xua B."/>
            <person name="Chenc J."/>
            <person name="D'Auriad J.C."/>
            <person name="Huanga J.-P."/>
            <person name="Huanga S.-X."/>
        </authorList>
    </citation>
    <scope>NUCLEOTIDE SEQUENCE [LARGE SCALE GENOMIC DNA]</scope>
    <source>
        <strain evidence="2">cv. KIB-2019</strain>
    </source>
</reference>
<comment type="caution">
    <text evidence="1">The sequence shown here is derived from an EMBL/GenBank/DDBJ whole genome shotgun (WGS) entry which is preliminary data.</text>
</comment>
<protein>
    <submittedName>
        <fullName evidence="1">Uncharacterized protein</fullName>
    </submittedName>
</protein>